<evidence type="ECO:0000256" key="3">
    <source>
        <dbReference type="ARBA" id="ARBA00022840"/>
    </source>
</evidence>
<evidence type="ECO:0000256" key="2">
    <source>
        <dbReference type="ARBA" id="ARBA00022741"/>
    </source>
</evidence>
<reference evidence="8 9" key="1">
    <citation type="journal article" date="2023" name="Hortic Res">
        <title>Pangenome of water caltrop reveals structural variations and asymmetric subgenome divergence after allopolyploidization.</title>
        <authorList>
            <person name="Zhang X."/>
            <person name="Chen Y."/>
            <person name="Wang L."/>
            <person name="Yuan Y."/>
            <person name="Fang M."/>
            <person name="Shi L."/>
            <person name="Lu R."/>
            <person name="Comes H.P."/>
            <person name="Ma Y."/>
            <person name="Chen Y."/>
            <person name="Huang G."/>
            <person name="Zhou Y."/>
            <person name="Zheng Z."/>
            <person name="Qiu Y."/>
        </authorList>
    </citation>
    <scope>NUCLEOTIDE SEQUENCE [LARGE SCALE GENOMIC DNA]</scope>
    <source>
        <strain evidence="8">F231</strain>
    </source>
</reference>
<sequence length="898" mass="100741">MGEKKAKKGEGEKETADEQNGITAVLKTEMHCEGCATKILKCVKTMEGVEKAKADWEANKLTVRGQMDPSVLREELQERLKKKVELVSPQLPKKDKDGNKDGDSKKSDSKGSNKKEDDNKSSKDSKKSDDKKLKEKEAPVTTAVLKLRLHCMGCIVKIYKIASKIKGVDSISIDKEKELVTMTGTMDVKALAESLEEKMKRKRCVKIEESLPKWRVTNEMESHRESNCRGRIRFGESSQIGMLMEVYKYPTVSYLTETPSPRYSWKILLRNHPSDRCLGGAERQSLRRISGSIGSRILEGLRMVSDASKKKAAQKKAAAAAKRGGKAASASTKAAAAAQNGVDKITDEVGSMHISDRTCTGVLCSHPLSRDVRIESLSVTFHGHDLIVDSELELNYGRRYGLLGLNGCGKSTLLAAIGCRELPIPDHMDIYHLTREIEASDMSALGAIISCDEERIKLEKEAEALAAQDDGGGEALDRVYERLEAIDAATAEKRAAEILYGLGFDKKMQAKKTRDFSGGWRMRIALARALFMNPTILLLDEPTNHLDLEACVWLEETLKKFDRILVVVSHSQDFLNGVCTNIIHMQNKKLKLYTGNYDQYVQTRADLEENQMKQYKWEQEQIASMKDYIARFGHGSAKLARQAQSKEKTLAKMERGGLTEKVLRDKVLVFRFVDVGKLPPPVLQFVEVTFGYTPDNLIYKNIDFGVDLDSRIALVGPNGAGKSTLLKLMTGELAPLDGMVRRHNHLRIAQYHQHLAEKLDLEMPALQYMMKEYPGNEEEKMRAAIGKFGLTGKAQVMPMNNLSDGQRSRVIFAWLAWRQPHMLLLDEPTNHLDIETIDSLAEALNEWDGGLVLVSHDFRLINQVAHEIWVCENQAVTPWEGDIMDFKEHLKKKSGIYD</sequence>
<keyword evidence="3" id="KW-0067">ATP-binding</keyword>
<dbReference type="GO" id="GO:0016887">
    <property type="term" value="F:ATP hydrolysis activity"/>
    <property type="evidence" value="ECO:0007669"/>
    <property type="project" value="InterPro"/>
</dbReference>
<dbReference type="FunFam" id="3.40.50.300:FF:000683">
    <property type="entry name" value="Abc transporter f family member 1"/>
    <property type="match status" value="1"/>
</dbReference>
<dbReference type="InterPro" id="IPR006121">
    <property type="entry name" value="HMA_dom"/>
</dbReference>
<feature type="compositionally biased region" description="Basic and acidic residues" evidence="5">
    <location>
        <begin position="92"/>
        <end position="136"/>
    </location>
</feature>
<evidence type="ECO:0000256" key="5">
    <source>
        <dbReference type="SAM" id="MobiDB-lite"/>
    </source>
</evidence>
<feature type="domain" description="ABC transporter" evidence="7">
    <location>
        <begin position="372"/>
        <end position="612"/>
    </location>
</feature>
<keyword evidence="9" id="KW-1185">Reference proteome</keyword>
<dbReference type="AlphaFoldDB" id="A0AAN7M6N0"/>
<evidence type="ECO:0000256" key="4">
    <source>
        <dbReference type="ARBA" id="ARBA00061344"/>
    </source>
</evidence>
<evidence type="ECO:0000259" key="7">
    <source>
        <dbReference type="PROSITE" id="PS50893"/>
    </source>
</evidence>
<dbReference type="InterPro" id="IPR032781">
    <property type="entry name" value="ABC_tran_Xtn"/>
</dbReference>
<feature type="domain" description="HMA" evidence="6">
    <location>
        <begin position="21"/>
        <end position="88"/>
    </location>
</feature>
<dbReference type="InterPro" id="IPR017871">
    <property type="entry name" value="ABC_transporter-like_CS"/>
</dbReference>
<dbReference type="Pfam" id="PF00403">
    <property type="entry name" value="HMA"/>
    <property type="match status" value="2"/>
</dbReference>
<dbReference type="InterPro" id="IPR003593">
    <property type="entry name" value="AAA+_ATPase"/>
</dbReference>
<dbReference type="InterPro" id="IPR027417">
    <property type="entry name" value="P-loop_NTPase"/>
</dbReference>
<dbReference type="PROSITE" id="PS50893">
    <property type="entry name" value="ABC_TRANSPORTER_2"/>
    <property type="match status" value="2"/>
</dbReference>
<dbReference type="InterPro" id="IPR050611">
    <property type="entry name" value="ABCF"/>
</dbReference>
<evidence type="ECO:0000259" key="6">
    <source>
        <dbReference type="PROSITE" id="PS50846"/>
    </source>
</evidence>
<dbReference type="Gene3D" id="3.30.70.100">
    <property type="match status" value="2"/>
</dbReference>
<feature type="domain" description="ABC transporter" evidence="7">
    <location>
        <begin position="683"/>
        <end position="898"/>
    </location>
</feature>
<organism evidence="8 9">
    <name type="scientific">Trapa natans</name>
    <name type="common">Water chestnut</name>
    <dbReference type="NCBI Taxonomy" id="22666"/>
    <lineage>
        <taxon>Eukaryota</taxon>
        <taxon>Viridiplantae</taxon>
        <taxon>Streptophyta</taxon>
        <taxon>Embryophyta</taxon>
        <taxon>Tracheophyta</taxon>
        <taxon>Spermatophyta</taxon>
        <taxon>Magnoliopsida</taxon>
        <taxon>eudicotyledons</taxon>
        <taxon>Gunneridae</taxon>
        <taxon>Pentapetalae</taxon>
        <taxon>rosids</taxon>
        <taxon>malvids</taxon>
        <taxon>Myrtales</taxon>
        <taxon>Lythraceae</taxon>
        <taxon>Trapa</taxon>
    </lineage>
</organism>
<dbReference type="Gene3D" id="3.40.50.300">
    <property type="entry name" value="P-loop containing nucleotide triphosphate hydrolases"/>
    <property type="match status" value="2"/>
</dbReference>
<dbReference type="SMART" id="SM00382">
    <property type="entry name" value="AAA"/>
    <property type="match status" value="2"/>
</dbReference>
<dbReference type="Proteomes" id="UP001346149">
    <property type="component" value="Unassembled WGS sequence"/>
</dbReference>
<dbReference type="GO" id="GO:0046872">
    <property type="term" value="F:metal ion binding"/>
    <property type="evidence" value="ECO:0007669"/>
    <property type="project" value="InterPro"/>
</dbReference>
<keyword evidence="2" id="KW-0547">Nucleotide-binding</keyword>
<accession>A0AAN7M6N0</accession>
<dbReference type="PROSITE" id="PS00211">
    <property type="entry name" value="ABC_TRANSPORTER_1"/>
    <property type="match status" value="1"/>
</dbReference>
<dbReference type="FunFam" id="3.40.50.300:FF:000104">
    <property type="entry name" value="ATP-binding cassette sub-family F member 3"/>
    <property type="match status" value="1"/>
</dbReference>
<dbReference type="Pfam" id="PF12848">
    <property type="entry name" value="ABC_tran_Xtn"/>
    <property type="match status" value="1"/>
</dbReference>
<comment type="similarity">
    <text evidence="4">Belongs to the ABC transporter superfamily. ABCF family. EF3 (TC 3.A.1.121) subfamily.</text>
</comment>
<comment type="caution">
    <text evidence="8">The sequence shown here is derived from an EMBL/GenBank/DDBJ whole genome shotgun (WGS) entry which is preliminary data.</text>
</comment>
<dbReference type="SUPFAM" id="SSF55008">
    <property type="entry name" value="HMA, heavy metal-associated domain"/>
    <property type="match status" value="2"/>
</dbReference>
<dbReference type="PANTHER" id="PTHR19211:SF136">
    <property type="entry name" value="ABC TRANSPORTER F FAMILY MEMBER 1 ISOFORM X1"/>
    <property type="match status" value="1"/>
</dbReference>
<gene>
    <name evidence="8" type="ORF">SAY86_031429</name>
</gene>
<proteinExistence type="inferred from homology"/>
<name>A0AAN7M6N0_TRANT</name>
<dbReference type="InterPro" id="IPR036163">
    <property type="entry name" value="HMA_dom_sf"/>
</dbReference>
<feature type="region of interest" description="Disordered" evidence="5">
    <location>
        <begin position="83"/>
        <end position="136"/>
    </location>
</feature>
<dbReference type="Pfam" id="PF00005">
    <property type="entry name" value="ABC_tran"/>
    <property type="match status" value="2"/>
</dbReference>
<keyword evidence="1" id="KW-0677">Repeat</keyword>
<evidence type="ECO:0000313" key="9">
    <source>
        <dbReference type="Proteomes" id="UP001346149"/>
    </source>
</evidence>
<dbReference type="CDD" id="cd00371">
    <property type="entry name" value="HMA"/>
    <property type="match status" value="2"/>
</dbReference>
<protein>
    <submittedName>
        <fullName evidence="8">Uncharacterized protein</fullName>
    </submittedName>
</protein>
<dbReference type="InterPro" id="IPR003439">
    <property type="entry name" value="ABC_transporter-like_ATP-bd"/>
</dbReference>
<dbReference type="PANTHER" id="PTHR19211">
    <property type="entry name" value="ATP-BINDING TRANSPORT PROTEIN-RELATED"/>
    <property type="match status" value="1"/>
</dbReference>
<dbReference type="GO" id="GO:0005524">
    <property type="term" value="F:ATP binding"/>
    <property type="evidence" value="ECO:0007669"/>
    <property type="project" value="UniProtKB-KW"/>
</dbReference>
<feature type="compositionally biased region" description="Basic and acidic residues" evidence="5">
    <location>
        <begin position="1"/>
        <end position="16"/>
    </location>
</feature>
<dbReference type="CDD" id="cd03221">
    <property type="entry name" value="ABCF_EF-3"/>
    <property type="match status" value="2"/>
</dbReference>
<feature type="domain" description="HMA" evidence="6">
    <location>
        <begin position="140"/>
        <end position="203"/>
    </location>
</feature>
<dbReference type="EMBL" id="JAXQNO010000009">
    <property type="protein sequence ID" value="KAK4791016.1"/>
    <property type="molecule type" value="Genomic_DNA"/>
</dbReference>
<evidence type="ECO:0000313" key="8">
    <source>
        <dbReference type="EMBL" id="KAK4791016.1"/>
    </source>
</evidence>
<feature type="region of interest" description="Disordered" evidence="5">
    <location>
        <begin position="1"/>
        <end position="21"/>
    </location>
</feature>
<dbReference type="SUPFAM" id="SSF52540">
    <property type="entry name" value="P-loop containing nucleoside triphosphate hydrolases"/>
    <property type="match status" value="2"/>
</dbReference>
<dbReference type="PROSITE" id="PS50846">
    <property type="entry name" value="HMA_2"/>
    <property type="match status" value="2"/>
</dbReference>
<evidence type="ECO:0000256" key="1">
    <source>
        <dbReference type="ARBA" id="ARBA00022737"/>
    </source>
</evidence>